<sequence>MDGGGFSFVEKAFGKKALFLGWMVWLGNTSYAAMTSVGIGMYLSAIIPINEVVISVAVLFLSTFLNSVGSKRVASFQIPLTIILILVLAIIAGYLFMNPIDGDFTPFLPNGVVSLLPATSLLFVCFTGFETITTISAEVKKPKKNIPKALFYTVGIISVSYILVVLATLYSTSIDRLGSSDIALMEAVKFSPVMQDIIVLGAMLAMLSSLTVALIAGARNIYGLSRDGFLPKKWSVINERFETPLRAVLLTFMLAFILLLTNQLELIASVSNISYMLVVSSVGLAVLKSRQFENKSVFKIPFYPYSCYLCIEQN</sequence>
<feature type="transmembrane region" description="Helical" evidence="6">
    <location>
        <begin position="197"/>
        <end position="222"/>
    </location>
</feature>
<dbReference type="AlphaFoldDB" id="A0A0F9MMG1"/>
<dbReference type="GO" id="GO:0005886">
    <property type="term" value="C:plasma membrane"/>
    <property type="evidence" value="ECO:0007669"/>
    <property type="project" value="UniProtKB-SubCell"/>
</dbReference>
<feature type="transmembrane region" description="Helical" evidence="6">
    <location>
        <begin position="266"/>
        <end position="287"/>
    </location>
</feature>
<name>A0A0F9MMG1_9ZZZZ</name>
<feature type="transmembrane region" description="Helical" evidence="6">
    <location>
        <begin position="243"/>
        <end position="260"/>
    </location>
</feature>
<dbReference type="InterPro" id="IPR002293">
    <property type="entry name" value="AA/rel_permease1"/>
</dbReference>
<evidence type="ECO:0000256" key="2">
    <source>
        <dbReference type="ARBA" id="ARBA00022475"/>
    </source>
</evidence>
<feature type="transmembrane region" description="Helical" evidence="6">
    <location>
        <begin position="76"/>
        <end position="96"/>
    </location>
</feature>
<evidence type="ECO:0000256" key="3">
    <source>
        <dbReference type="ARBA" id="ARBA00022692"/>
    </source>
</evidence>
<evidence type="ECO:0000256" key="4">
    <source>
        <dbReference type="ARBA" id="ARBA00022989"/>
    </source>
</evidence>
<comment type="subcellular location">
    <subcellularLocation>
        <location evidence="1">Cell membrane</location>
        <topology evidence="1">Multi-pass membrane protein</topology>
    </subcellularLocation>
</comment>
<feature type="transmembrane region" description="Helical" evidence="6">
    <location>
        <begin position="42"/>
        <end position="64"/>
    </location>
</feature>
<comment type="caution">
    <text evidence="7">The sequence shown here is derived from an EMBL/GenBank/DDBJ whole genome shotgun (WGS) entry which is preliminary data.</text>
</comment>
<evidence type="ECO:0000313" key="7">
    <source>
        <dbReference type="EMBL" id="KKN08475.1"/>
    </source>
</evidence>
<evidence type="ECO:0000256" key="6">
    <source>
        <dbReference type="SAM" id="Phobius"/>
    </source>
</evidence>
<keyword evidence="4 6" id="KW-1133">Transmembrane helix</keyword>
<keyword evidence="3 6" id="KW-0812">Transmembrane</keyword>
<dbReference type="EMBL" id="LAZR01004453">
    <property type="protein sequence ID" value="KKN08475.1"/>
    <property type="molecule type" value="Genomic_DNA"/>
</dbReference>
<dbReference type="Pfam" id="PF13520">
    <property type="entry name" value="AA_permease_2"/>
    <property type="match status" value="1"/>
</dbReference>
<keyword evidence="2" id="KW-1003">Cell membrane</keyword>
<dbReference type="GO" id="GO:0022857">
    <property type="term" value="F:transmembrane transporter activity"/>
    <property type="evidence" value="ECO:0007669"/>
    <property type="project" value="InterPro"/>
</dbReference>
<accession>A0A0F9MMG1</accession>
<protein>
    <recommendedName>
        <fullName evidence="8">Amino acid permease/ SLC12A domain-containing protein</fullName>
    </recommendedName>
</protein>
<organism evidence="7">
    <name type="scientific">marine sediment metagenome</name>
    <dbReference type="NCBI Taxonomy" id="412755"/>
    <lineage>
        <taxon>unclassified sequences</taxon>
        <taxon>metagenomes</taxon>
        <taxon>ecological metagenomes</taxon>
    </lineage>
</organism>
<evidence type="ECO:0008006" key="8">
    <source>
        <dbReference type="Google" id="ProtNLM"/>
    </source>
</evidence>
<dbReference type="InterPro" id="IPR050367">
    <property type="entry name" value="APC_superfamily"/>
</dbReference>
<evidence type="ECO:0000256" key="1">
    <source>
        <dbReference type="ARBA" id="ARBA00004651"/>
    </source>
</evidence>
<proteinExistence type="predicted"/>
<evidence type="ECO:0000256" key="5">
    <source>
        <dbReference type="ARBA" id="ARBA00023136"/>
    </source>
</evidence>
<reference evidence="7" key="1">
    <citation type="journal article" date="2015" name="Nature">
        <title>Complex archaea that bridge the gap between prokaryotes and eukaryotes.</title>
        <authorList>
            <person name="Spang A."/>
            <person name="Saw J.H."/>
            <person name="Jorgensen S.L."/>
            <person name="Zaremba-Niedzwiedzka K."/>
            <person name="Martijn J."/>
            <person name="Lind A.E."/>
            <person name="van Eijk R."/>
            <person name="Schleper C."/>
            <person name="Guy L."/>
            <person name="Ettema T.J."/>
        </authorList>
    </citation>
    <scope>NUCLEOTIDE SEQUENCE</scope>
</reference>
<dbReference type="PANTHER" id="PTHR42770">
    <property type="entry name" value="AMINO ACID TRANSPORTER-RELATED"/>
    <property type="match status" value="1"/>
</dbReference>
<gene>
    <name evidence="7" type="ORF">LCGC14_1056430</name>
</gene>
<dbReference type="PANTHER" id="PTHR42770:SF11">
    <property type="entry name" value="INNER MEMBRANE TRANSPORT PROTEIN YBAT"/>
    <property type="match status" value="1"/>
</dbReference>
<feature type="transmembrane region" description="Helical" evidence="6">
    <location>
        <begin position="149"/>
        <end position="170"/>
    </location>
</feature>
<dbReference type="Gene3D" id="1.20.1740.10">
    <property type="entry name" value="Amino acid/polyamine transporter I"/>
    <property type="match status" value="1"/>
</dbReference>
<keyword evidence="5 6" id="KW-0472">Membrane</keyword>
<feature type="transmembrane region" description="Helical" evidence="6">
    <location>
        <begin position="116"/>
        <end position="137"/>
    </location>
</feature>